<organism evidence="3 4">
    <name type="scientific">Roseovarius nubinhibens</name>
    <dbReference type="NCBI Taxonomy" id="314263"/>
    <lineage>
        <taxon>Bacteria</taxon>
        <taxon>Pseudomonadati</taxon>
        <taxon>Pseudomonadota</taxon>
        <taxon>Alphaproteobacteria</taxon>
        <taxon>Rhodobacterales</taxon>
        <taxon>Roseobacteraceae</taxon>
        <taxon>Roseovarius</taxon>
    </lineage>
</organism>
<protein>
    <submittedName>
        <fullName evidence="3">Uncharacterized protein</fullName>
    </submittedName>
</protein>
<keyword evidence="2" id="KW-1133">Transmembrane helix</keyword>
<comment type="caution">
    <text evidence="3">The sequence shown here is derived from an EMBL/GenBank/DDBJ whole genome shotgun (WGS) entry which is preliminary data.</text>
</comment>
<name>A0A348W9T7_9RHOB</name>
<sequence length="70" mass="7435">MAHNITLHPALSDARDRRQSRIARLIALVLALGLVTAILTGGTAPEQDPARAATPSPENWHGNVRASGPY</sequence>
<evidence type="ECO:0000256" key="2">
    <source>
        <dbReference type="SAM" id="Phobius"/>
    </source>
</evidence>
<proteinExistence type="predicted"/>
<feature type="transmembrane region" description="Helical" evidence="2">
    <location>
        <begin position="25"/>
        <end position="44"/>
    </location>
</feature>
<dbReference type="Proteomes" id="UP000264719">
    <property type="component" value="Unassembled WGS sequence"/>
</dbReference>
<keyword evidence="2" id="KW-0812">Transmembrane</keyword>
<keyword evidence="2" id="KW-0472">Membrane</keyword>
<evidence type="ECO:0000313" key="3">
    <source>
        <dbReference type="EMBL" id="HAR51299.1"/>
    </source>
</evidence>
<evidence type="ECO:0000313" key="4">
    <source>
        <dbReference type="Proteomes" id="UP000264719"/>
    </source>
</evidence>
<dbReference type="EMBL" id="DMVW01000052">
    <property type="protein sequence ID" value="HAR51299.1"/>
    <property type="molecule type" value="Genomic_DNA"/>
</dbReference>
<reference evidence="3 4" key="1">
    <citation type="journal article" date="2018" name="Nat. Biotechnol.">
        <title>A standardized bacterial taxonomy based on genome phylogeny substantially revises the tree of life.</title>
        <authorList>
            <person name="Parks D.H."/>
            <person name="Chuvochina M."/>
            <person name="Waite D.W."/>
            <person name="Rinke C."/>
            <person name="Skarshewski A."/>
            <person name="Chaumeil P.A."/>
            <person name="Hugenholtz P."/>
        </authorList>
    </citation>
    <scope>NUCLEOTIDE SEQUENCE [LARGE SCALE GENOMIC DNA]</scope>
    <source>
        <strain evidence="3">UBA9169</strain>
    </source>
</reference>
<accession>A0A348W9T7</accession>
<evidence type="ECO:0000256" key="1">
    <source>
        <dbReference type="SAM" id="MobiDB-lite"/>
    </source>
</evidence>
<gene>
    <name evidence="3" type="ORF">DCS45_05395</name>
</gene>
<dbReference type="RefSeq" id="WP_339850723.1">
    <property type="nucleotide sequence ID" value="NZ_CAXAXR010000001.1"/>
</dbReference>
<dbReference type="AlphaFoldDB" id="A0A348W9T7"/>
<feature type="region of interest" description="Disordered" evidence="1">
    <location>
        <begin position="43"/>
        <end position="70"/>
    </location>
</feature>